<dbReference type="InterPro" id="IPR002893">
    <property type="entry name" value="Znf_MYND"/>
</dbReference>
<keyword evidence="1" id="KW-0479">Metal-binding</keyword>
<dbReference type="AlphaFoldDB" id="A0AAN6LVX9"/>
<dbReference type="SUPFAM" id="SSF144232">
    <property type="entry name" value="HIT/MYND zinc finger-like"/>
    <property type="match status" value="1"/>
</dbReference>
<evidence type="ECO:0000313" key="9">
    <source>
        <dbReference type="Proteomes" id="UP001280581"/>
    </source>
</evidence>
<dbReference type="InterPro" id="IPR050869">
    <property type="entry name" value="H3K4_H4K5_MeTrfase"/>
</dbReference>
<evidence type="ECO:0000259" key="6">
    <source>
        <dbReference type="PROSITE" id="PS50280"/>
    </source>
</evidence>
<evidence type="ECO:0008006" key="10">
    <source>
        <dbReference type="Google" id="ProtNLM"/>
    </source>
</evidence>
<reference evidence="8 9" key="1">
    <citation type="submission" date="2021-02" db="EMBL/GenBank/DDBJ databases">
        <title>Genome assembly of Pseudopithomyces chartarum.</title>
        <authorList>
            <person name="Jauregui R."/>
            <person name="Singh J."/>
            <person name="Voisey C."/>
        </authorList>
    </citation>
    <scope>NUCLEOTIDE SEQUENCE [LARGE SCALE GENOMIC DNA]</scope>
    <source>
        <strain evidence="8 9">AGR01</strain>
    </source>
</reference>
<evidence type="ECO:0000256" key="4">
    <source>
        <dbReference type="PROSITE-ProRule" id="PRU00134"/>
    </source>
</evidence>
<dbReference type="GO" id="GO:0008270">
    <property type="term" value="F:zinc ion binding"/>
    <property type="evidence" value="ECO:0007669"/>
    <property type="project" value="UniProtKB-KW"/>
</dbReference>
<dbReference type="PROSITE" id="PS50865">
    <property type="entry name" value="ZF_MYND_2"/>
    <property type="match status" value="1"/>
</dbReference>
<evidence type="ECO:0000313" key="8">
    <source>
        <dbReference type="EMBL" id="KAK3208628.1"/>
    </source>
</evidence>
<accession>A0AAN6LVX9</accession>
<dbReference type="Pfam" id="PF00856">
    <property type="entry name" value="SET"/>
    <property type="match status" value="1"/>
</dbReference>
<keyword evidence="2 4" id="KW-0863">Zinc-finger</keyword>
<dbReference type="CDD" id="cd20071">
    <property type="entry name" value="SET_SMYD"/>
    <property type="match status" value="1"/>
</dbReference>
<evidence type="ECO:0000256" key="2">
    <source>
        <dbReference type="ARBA" id="ARBA00022771"/>
    </source>
</evidence>
<dbReference type="SUPFAM" id="SSF82199">
    <property type="entry name" value="SET domain"/>
    <property type="match status" value="1"/>
</dbReference>
<dbReference type="Pfam" id="PF01753">
    <property type="entry name" value="zf-MYND"/>
    <property type="match status" value="1"/>
</dbReference>
<feature type="domain" description="MYND-type" evidence="7">
    <location>
        <begin position="56"/>
        <end position="109"/>
    </location>
</feature>
<dbReference type="PANTHER" id="PTHR12197:SF251">
    <property type="entry name" value="EG:BACR7C10.4 PROTEIN"/>
    <property type="match status" value="1"/>
</dbReference>
<dbReference type="PANTHER" id="PTHR12197">
    <property type="entry name" value="HISTONE-LYSINE N-METHYLTRANSFERASE SMYD"/>
    <property type="match status" value="1"/>
</dbReference>
<dbReference type="EMBL" id="WVTA01000007">
    <property type="protein sequence ID" value="KAK3208628.1"/>
    <property type="molecule type" value="Genomic_DNA"/>
</dbReference>
<evidence type="ECO:0000256" key="5">
    <source>
        <dbReference type="SAM" id="MobiDB-lite"/>
    </source>
</evidence>
<gene>
    <name evidence="8" type="ORF">GRF29_77g1399665</name>
</gene>
<feature type="compositionally biased region" description="Acidic residues" evidence="5">
    <location>
        <begin position="671"/>
        <end position="682"/>
    </location>
</feature>
<dbReference type="Proteomes" id="UP001280581">
    <property type="component" value="Unassembled WGS sequence"/>
</dbReference>
<feature type="domain" description="SET" evidence="6">
    <location>
        <begin position="6"/>
        <end position="222"/>
    </location>
</feature>
<evidence type="ECO:0000259" key="7">
    <source>
        <dbReference type="PROSITE" id="PS50865"/>
    </source>
</evidence>
<evidence type="ECO:0000256" key="3">
    <source>
        <dbReference type="ARBA" id="ARBA00022833"/>
    </source>
</evidence>
<dbReference type="InterPro" id="IPR001214">
    <property type="entry name" value="SET_dom"/>
</dbReference>
<dbReference type="Gene3D" id="6.10.140.2220">
    <property type="match status" value="1"/>
</dbReference>
<sequence>MPSNDDGYYIADSNIGGQPAGKGFFSSKDVQSGEPIVTVKRPLMASLESERLKDTCANCYMWTEGSAIGSRLYANKATGVSVCAGCKRFRYCSKACQREAWNRGHKHECKNLRPVADRELPKAVLGCMEILIRRKHGLIDDQTWQLLCHLDSHVDDFKNNGNYGGIELMAMGTSQFSATQDTFTKDFVAAIPNTYIVMDGPQMQLRALGDIKKGEELFISYIDPTMPLARRQSELQQRWFFTCKCSKCNLGPLREEDDWAIEPADLAERYKTLADVDIQRNNETNMDTGHAGESVEERRVAALEGKAFQLYEAEQGHSDPAEAIHAIKEAIALCTGSGLWPTYRQPLPALRDDFIVNLLALGNYKDAWFECVKRHRHVIPKLYSQMHHPVRVVQTWQMAMLAQYLASAGVEVAPGADMALIAAMLINTINVTARMSHGAESAFAKSVQLKFSEVEDELVGKFGSKVEMNKAIQYQATLLADMGNVSQELEKMCIFSTHYVCLTRPLLRLGPNDSPNYLTPAESSNHRTMPPKANLDQANGAKMVSADCVSVLLMASGNTSISRTQYDMMSALDGTRTASSFQHQFRSILQKAKELKTRQEAGEEFVPVEAARKRGAAGDDGDTATPPHTPKKAKGTPKGTPKAASKAASNATTKGPTKGGEEGKAVKQEPMDELDELDGAFV</sequence>
<dbReference type="InterPro" id="IPR046341">
    <property type="entry name" value="SET_dom_sf"/>
</dbReference>
<feature type="region of interest" description="Disordered" evidence="5">
    <location>
        <begin position="599"/>
        <end position="682"/>
    </location>
</feature>
<dbReference type="GO" id="GO:0005634">
    <property type="term" value="C:nucleus"/>
    <property type="evidence" value="ECO:0007669"/>
    <property type="project" value="TreeGrafter"/>
</dbReference>
<dbReference type="Gene3D" id="2.170.270.10">
    <property type="entry name" value="SET domain"/>
    <property type="match status" value="1"/>
</dbReference>
<name>A0AAN6LVX9_9PLEO</name>
<comment type="caution">
    <text evidence="8">The sequence shown here is derived from an EMBL/GenBank/DDBJ whole genome shotgun (WGS) entry which is preliminary data.</text>
</comment>
<dbReference type="PROSITE" id="PS50280">
    <property type="entry name" value="SET"/>
    <property type="match status" value="1"/>
</dbReference>
<proteinExistence type="predicted"/>
<evidence type="ECO:0000256" key="1">
    <source>
        <dbReference type="ARBA" id="ARBA00022723"/>
    </source>
</evidence>
<keyword evidence="3" id="KW-0862">Zinc</keyword>
<organism evidence="8 9">
    <name type="scientific">Pseudopithomyces chartarum</name>
    <dbReference type="NCBI Taxonomy" id="1892770"/>
    <lineage>
        <taxon>Eukaryota</taxon>
        <taxon>Fungi</taxon>
        <taxon>Dikarya</taxon>
        <taxon>Ascomycota</taxon>
        <taxon>Pezizomycotina</taxon>
        <taxon>Dothideomycetes</taxon>
        <taxon>Pleosporomycetidae</taxon>
        <taxon>Pleosporales</taxon>
        <taxon>Massarineae</taxon>
        <taxon>Didymosphaeriaceae</taxon>
        <taxon>Pseudopithomyces</taxon>
    </lineage>
</organism>
<feature type="compositionally biased region" description="Low complexity" evidence="5">
    <location>
        <begin position="636"/>
        <end position="656"/>
    </location>
</feature>
<keyword evidence="9" id="KW-1185">Reference proteome</keyword>
<protein>
    <recommendedName>
        <fullName evidence="10">MYND-type zinc finger protein samB</fullName>
    </recommendedName>
</protein>
<feature type="compositionally biased region" description="Basic and acidic residues" evidence="5">
    <location>
        <begin position="659"/>
        <end position="670"/>
    </location>
</feature>